<evidence type="ECO:0000313" key="4">
    <source>
        <dbReference type="Proteomes" id="UP001148125"/>
    </source>
</evidence>
<protein>
    <submittedName>
        <fullName evidence="3">DUF2326 domain-containing protein</fullName>
    </submittedName>
</protein>
<dbReference type="Proteomes" id="UP001148125">
    <property type="component" value="Unassembled WGS sequence"/>
</dbReference>
<dbReference type="Gene3D" id="3.40.50.300">
    <property type="entry name" value="P-loop containing nucleotide triphosphate hydrolases"/>
    <property type="match status" value="1"/>
</dbReference>
<sequence>MKLSRLYSDDSRFKNIKFKDGLNIIFGSVQDKNVNDPHNLGKSALVHLIDFMLLKEVKKRNYFYNKKKVFKDHTFYLELKLNNGNYITIRRSFKNITRVDMKILDHSTKLLECEEWDYTNLVLNTTSEKVIPATTILNESLNFDILGDYDYRKLVGYFIRTQNDYSDVFQLNKYSSSNDEDWKPFVFELLGFDSDVLLKRYKLNNEIENLKTKIKNMEDYYSVSDIDRINGQIDILTREKEKLEHDLDSFNFYLNEKQISKELIKEIENKSISLQNKAYNLRSDIELIENSLATKEFHDFDYIKELFDEVQIYFSDQLEKSYEELISFNKSLLEDRRIHLSRLHTDKKAELKIVDEQLKEIGKQRSAILNVLQDNDVINKYKKLRSNLIEKEKSIQSLETQKEIILQTRTDIKELNEKKIELEKVNESIGSKIESGNKVLNDIRYLFKSYFEDITSKNGIIDISTNTTSNVEYNAGIITDNGDLTHEDEGFSYRKMLCMCFDLAILSYYSNKSFFKFLYHDGPFEALHENRKGSYLEFLEEYCNENDVQYIISLIDSDVSKDKLNSRDIVCELEQNDDGSGALFGFKY</sequence>
<feature type="coiled-coil region" evidence="1">
    <location>
        <begin position="200"/>
        <end position="246"/>
    </location>
</feature>
<gene>
    <name evidence="3" type="ORF">N7Z68_19065</name>
</gene>
<feature type="domain" description="DUF2326" evidence="2">
    <location>
        <begin position="453"/>
        <end position="587"/>
    </location>
</feature>
<dbReference type="InterPro" id="IPR018760">
    <property type="entry name" value="DUF2326"/>
</dbReference>
<dbReference type="EMBL" id="JAOTPO010000016">
    <property type="protein sequence ID" value="MDE5415467.1"/>
    <property type="molecule type" value="Genomic_DNA"/>
</dbReference>
<evidence type="ECO:0000313" key="3">
    <source>
        <dbReference type="EMBL" id="MDE5415467.1"/>
    </source>
</evidence>
<accession>A0ABT5VL33</accession>
<dbReference type="Pfam" id="PF10088">
    <property type="entry name" value="DUF2326"/>
    <property type="match status" value="1"/>
</dbReference>
<keyword evidence="1" id="KW-0175">Coiled coil</keyword>
<feature type="coiled-coil region" evidence="1">
    <location>
        <begin position="381"/>
        <end position="432"/>
    </location>
</feature>
<dbReference type="InterPro" id="IPR027417">
    <property type="entry name" value="P-loop_NTPase"/>
</dbReference>
<name>A0ABT5VL33_9BACI</name>
<reference evidence="3" key="1">
    <citation type="submission" date="2024-05" db="EMBL/GenBank/DDBJ databases">
        <title>Alkalihalobacillus sp. strain MEB203 novel alkaliphilic bacterium from Lonar Lake, India.</title>
        <authorList>
            <person name="Joshi A."/>
            <person name="Thite S."/>
            <person name="Mengade P."/>
        </authorList>
    </citation>
    <scope>NUCLEOTIDE SEQUENCE</scope>
    <source>
        <strain evidence="3">MEB 203</strain>
    </source>
</reference>
<organism evidence="3 4">
    <name type="scientific">Alkalihalobacterium chitinilyticum</name>
    <dbReference type="NCBI Taxonomy" id="2980103"/>
    <lineage>
        <taxon>Bacteria</taxon>
        <taxon>Bacillati</taxon>
        <taxon>Bacillota</taxon>
        <taxon>Bacilli</taxon>
        <taxon>Bacillales</taxon>
        <taxon>Bacillaceae</taxon>
        <taxon>Alkalihalobacterium</taxon>
    </lineage>
</organism>
<keyword evidence="4" id="KW-1185">Reference proteome</keyword>
<dbReference type="RefSeq" id="WP_275120069.1">
    <property type="nucleotide sequence ID" value="NZ_JAOTPO010000016.1"/>
</dbReference>
<evidence type="ECO:0000259" key="2">
    <source>
        <dbReference type="Pfam" id="PF10088"/>
    </source>
</evidence>
<comment type="caution">
    <text evidence="3">The sequence shown here is derived from an EMBL/GenBank/DDBJ whole genome shotgun (WGS) entry which is preliminary data.</text>
</comment>
<proteinExistence type="predicted"/>
<evidence type="ECO:0000256" key="1">
    <source>
        <dbReference type="SAM" id="Coils"/>
    </source>
</evidence>